<keyword evidence="1" id="KW-0472">Membrane</keyword>
<keyword evidence="1" id="KW-1133">Transmembrane helix</keyword>
<feature type="transmembrane region" description="Helical" evidence="1">
    <location>
        <begin position="30"/>
        <end position="52"/>
    </location>
</feature>
<dbReference type="SMART" id="SM00014">
    <property type="entry name" value="acidPPc"/>
    <property type="match status" value="1"/>
</dbReference>
<evidence type="ECO:0000313" key="4">
    <source>
        <dbReference type="Proteomes" id="UP001204621"/>
    </source>
</evidence>
<dbReference type="SUPFAM" id="SSF48317">
    <property type="entry name" value="Acid phosphatase/Vanadium-dependent haloperoxidase"/>
    <property type="match status" value="1"/>
</dbReference>
<keyword evidence="1" id="KW-0812">Transmembrane</keyword>
<dbReference type="EMBL" id="JANUGU010000001">
    <property type="protein sequence ID" value="MCS0657692.1"/>
    <property type="molecule type" value="Genomic_DNA"/>
</dbReference>
<dbReference type="Proteomes" id="UP001204621">
    <property type="component" value="Unassembled WGS sequence"/>
</dbReference>
<name>A0ABT2CUN7_9BURK</name>
<evidence type="ECO:0000259" key="2">
    <source>
        <dbReference type="SMART" id="SM00014"/>
    </source>
</evidence>
<dbReference type="RefSeq" id="WP_258810837.1">
    <property type="nucleotide sequence ID" value="NZ_JANUGU010000001.1"/>
</dbReference>
<dbReference type="InterPro" id="IPR000326">
    <property type="entry name" value="PAP2/HPO"/>
</dbReference>
<protein>
    <submittedName>
        <fullName evidence="3">Phosphatase PAP2 family protein</fullName>
    </submittedName>
</protein>
<feature type="transmembrane region" description="Helical" evidence="1">
    <location>
        <begin position="59"/>
        <end position="76"/>
    </location>
</feature>
<dbReference type="Pfam" id="PF01569">
    <property type="entry name" value="PAP2"/>
    <property type="match status" value="1"/>
</dbReference>
<feature type="transmembrane region" description="Helical" evidence="1">
    <location>
        <begin position="104"/>
        <end position="122"/>
    </location>
</feature>
<feature type="transmembrane region" description="Helical" evidence="1">
    <location>
        <begin position="183"/>
        <end position="203"/>
    </location>
</feature>
<dbReference type="Gene3D" id="1.20.144.10">
    <property type="entry name" value="Phosphatidic acid phosphatase type 2/haloperoxidase"/>
    <property type="match status" value="1"/>
</dbReference>
<dbReference type="PANTHER" id="PTHR14969:SF13">
    <property type="entry name" value="AT30094P"/>
    <property type="match status" value="1"/>
</dbReference>
<gene>
    <name evidence="3" type="ORF">NX778_06385</name>
</gene>
<evidence type="ECO:0000256" key="1">
    <source>
        <dbReference type="SAM" id="Phobius"/>
    </source>
</evidence>
<proteinExistence type="predicted"/>
<comment type="caution">
    <text evidence="3">The sequence shown here is derived from an EMBL/GenBank/DDBJ whole genome shotgun (WGS) entry which is preliminary data.</text>
</comment>
<feature type="transmembrane region" description="Helical" evidence="1">
    <location>
        <begin position="157"/>
        <end position="176"/>
    </location>
</feature>
<dbReference type="InterPro" id="IPR036938">
    <property type="entry name" value="PAP2/HPO_sf"/>
</dbReference>
<dbReference type="CDD" id="cd01610">
    <property type="entry name" value="PAP2_like"/>
    <property type="match status" value="1"/>
</dbReference>
<organism evidence="3 4">
    <name type="scientific">Massilia terrae</name>
    <dbReference type="NCBI Taxonomy" id="1811224"/>
    <lineage>
        <taxon>Bacteria</taxon>
        <taxon>Pseudomonadati</taxon>
        <taxon>Pseudomonadota</taxon>
        <taxon>Betaproteobacteria</taxon>
        <taxon>Burkholderiales</taxon>
        <taxon>Oxalobacteraceae</taxon>
        <taxon>Telluria group</taxon>
        <taxon>Massilia</taxon>
    </lineage>
</organism>
<sequence>MLLFAAITFSDSNQELFLALNLGGHVFGDRVWANLTMLGDGAVALALVLPCIKRTPDRFWAALIAAVIATAYVQLIKHALPIPRPLALLESDAFFHSGPPHRTGAFPSGHAAAAFALAGIWVMGLRGYVVLRLMLLLLAVLVSLSRVMVGVHWPLDLLGGMLGGWLAAWCGLILSSRFGWTTCSLWGLASGLVLLVIAAALLFSQHIGFPEVMPLQRGVGIVCLLWGGWELLQTPFQLPMRRRAREE</sequence>
<accession>A0ABT2CUN7</accession>
<feature type="transmembrane region" description="Helical" evidence="1">
    <location>
        <begin position="129"/>
        <end position="151"/>
    </location>
</feature>
<dbReference type="PANTHER" id="PTHR14969">
    <property type="entry name" value="SPHINGOSINE-1-PHOSPHATE PHOSPHOHYDROLASE"/>
    <property type="match status" value="1"/>
</dbReference>
<feature type="domain" description="Phosphatidic acid phosphatase type 2/haloperoxidase" evidence="2">
    <location>
        <begin position="61"/>
        <end position="172"/>
    </location>
</feature>
<evidence type="ECO:0000313" key="3">
    <source>
        <dbReference type="EMBL" id="MCS0657692.1"/>
    </source>
</evidence>
<keyword evidence="4" id="KW-1185">Reference proteome</keyword>
<reference evidence="3 4" key="1">
    <citation type="submission" date="2022-08" db="EMBL/GenBank/DDBJ databases">
        <title>Reclassification of Massilia species as members of the genera Telluria, Duganella, Pseudoduganella, Mokoshia gen. nov. and Zemynaea gen. nov. using orthogonal and non-orthogonal genome-based approaches.</title>
        <authorList>
            <person name="Bowman J.P."/>
        </authorList>
    </citation>
    <scope>NUCLEOTIDE SEQUENCE [LARGE SCALE GENOMIC DNA]</scope>
    <source>
        <strain evidence="3 4">JCM 31606</strain>
    </source>
</reference>